<dbReference type="AlphaFoldDB" id="A0A6H1ZQB9"/>
<proteinExistence type="predicted"/>
<evidence type="ECO:0000313" key="1">
    <source>
        <dbReference type="EMBL" id="QJA49679.1"/>
    </source>
</evidence>
<accession>A0A6H1ZQB9</accession>
<organism evidence="1">
    <name type="scientific">viral metagenome</name>
    <dbReference type="NCBI Taxonomy" id="1070528"/>
    <lineage>
        <taxon>unclassified sequences</taxon>
        <taxon>metagenomes</taxon>
        <taxon>organismal metagenomes</taxon>
    </lineage>
</organism>
<protein>
    <submittedName>
        <fullName evidence="1">Uncharacterized protein</fullName>
    </submittedName>
</protein>
<dbReference type="EMBL" id="MT144148">
    <property type="protein sequence ID" value="QJA49679.1"/>
    <property type="molecule type" value="Genomic_DNA"/>
</dbReference>
<evidence type="ECO:0000313" key="2">
    <source>
        <dbReference type="EMBL" id="QJI00893.1"/>
    </source>
</evidence>
<reference evidence="1" key="1">
    <citation type="submission" date="2020-03" db="EMBL/GenBank/DDBJ databases">
        <title>The deep terrestrial virosphere.</title>
        <authorList>
            <person name="Holmfeldt K."/>
            <person name="Nilsson E."/>
            <person name="Simone D."/>
            <person name="Lopez-Fernandez M."/>
            <person name="Wu X."/>
            <person name="de Brujin I."/>
            <person name="Lundin D."/>
            <person name="Andersson A."/>
            <person name="Bertilsson S."/>
            <person name="Dopson M."/>
        </authorList>
    </citation>
    <scope>NUCLEOTIDE SEQUENCE</scope>
    <source>
        <strain evidence="1">TM448A01423</strain>
        <strain evidence="2">TM448B02153</strain>
    </source>
</reference>
<dbReference type="EMBL" id="MT144883">
    <property type="protein sequence ID" value="QJI00893.1"/>
    <property type="molecule type" value="Genomic_DNA"/>
</dbReference>
<gene>
    <name evidence="1" type="ORF">TM448A01423_0019</name>
    <name evidence="2" type="ORF">TM448B02153_0007</name>
</gene>
<name>A0A6H1ZQB9_9ZZZZ</name>
<sequence length="165" mass="18467">MVTNREYGVPKTEEERAASHEALYGSALLPPRGTGQHQSSVVECAAELIVRELDESMRADDDVNMSASTGTNDLKFEQVKAGRKFVMTHLSGYDDTSSPTKLRVGYWNGHRLNWLKTIPAPLISETVEYNGRVYLREGMYPIVRFEGATSGDDLYATLNGYWIKT</sequence>